<dbReference type="OrthoDB" id="432483at2759"/>
<dbReference type="GO" id="GO:0004674">
    <property type="term" value="F:protein serine/threonine kinase activity"/>
    <property type="evidence" value="ECO:0007669"/>
    <property type="project" value="UniProtKB-KW"/>
</dbReference>
<keyword evidence="5" id="KW-0547">Nucleotide-binding</keyword>
<keyword evidence="7" id="KW-0067">ATP-binding</keyword>
<dbReference type="STRING" id="58919.A0A316Z7P0"/>
<dbReference type="SMART" id="SM00220">
    <property type="entry name" value="S_TKc"/>
    <property type="match status" value="1"/>
</dbReference>
<evidence type="ECO:0000256" key="3">
    <source>
        <dbReference type="ARBA" id="ARBA00022527"/>
    </source>
</evidence>
<name>A0A316Z7P0_9BASI</name>
<dbReference type="EMBL" id="KZ819295">
    <property type="protein sequence ID" value="PWN97276.1"/>
    <property type="molecule type" value="Genomic_DNA"/>
</dbReference>
<evidence type="ECO:0000256" key="4">
    <source>
        <dbReference type="ARBA" id="ARBA00022679"/>
    </source>
</evidence>
<dbReference type="InterPro" id="IPR011009">
    <property type="entry name" value="Kinase-like_dom_sf"/>
</dbReference>
<dbReference type="GeneID" id="37273230"/>
<accession>A0A316Z7P0</accession>
<evidence type="ECO:0000256" key="9">
    <source>
        <dbReference type="ARBA" id="ARBA00048679"/>
    </source>
</evidence>
<keyword evidence="4" id="KW-0808">Transferase</keyword>
<feature type="compositionally biased region" description="Low complexity" evidence="10">
    <location>
        <begin position="180"/>
        <end position="204"/>
    </location>
</feature>
<evidence type="ECO:0000259" key="11">
    <source>
        <dbReference type="PROSITE" id="PS50011"/>
    </source>
</evidence>
<dbReference type="InterPro" id="IPR000719">
    <property type="entry name" value="Prot_kinase_dom"/>
</dbReference>
<evidence type="ECO:0000256" key="10">
    <source>
        <dbReference type="SAM" id="MobiDB-lite"/>
    </source>
</evidence>
<dbReference type="SUPFAM" id="SSF56112">
    <property type="entry name" value="Protein kinase-like (PK-like)"/>
    <property type="match status" value="1"/>
</dbReference>
<dbReference type="PANTHER" id="PTHR45637">
    <property type="entry name" value="FLIPPASE KINASE 1-RELATED"/>
    <property type="match status" value="1"/>
</dbReference>
<keyword evidence="3" id="KW-0723">Serine/threonine-protein kinase</keyword>
<keyword evidence="6 12" id="KW-0418">Kinase</keyword>
<evidence type="ECO:0000313" key="12">
    <source>
        <dbReference type="EMBL" id="PWN97276.1"/>
    </source>
</evidence>
<comment type="catalytic activity">
    <reaction evidence="8">
        <text>L-threonyl-[protein] + ATP = O-phospho-L-threonyl-[protein] + ADP + H(+)</text>
        <dbReference type="Rhea" id="RHEA:46608"/>
        <dbReference type="Rhea" id="RHEA-COMP:11060"/>
        <dbReference type="Rhea" id="RHEA-COMP:11605"/>
        <dbReference type="ChEBI" id="CHEBI:15378"/>
        <dbReference type="ChEBI" id="CHEBI:30013"/>
        <dbReference type="ChEBI" id="CHEBI:30616"/>
        <dbReference type="ChEBI" id="CHEBI:61977"/>
        <dbReference type="ChEBI" id="CHEBI:456216"/>
        <dbReference type="EC" id="2.7.11.1"/>
    </reaction>
</comment>
<feature type="compositionally biased region" description="Low complexity" evidence="10">
    <location>
        <begin position="403"/>
        <end position="425"/>
    </location>
</feature>
<dbReference type="PROSITE" id="PS00108">
    <property type="entry name" value="PROTEIN_KINASE_ST"/>
    <property type="match status" value="1"/>
</dbReference>
<reference evidence="12 13" key="1">
    <citation type="journal article" date="2018" name="Mol. Biol. Evol.">
        <title>Broad Genomic Sampling Reveals a Smut Pathogenic Ancestry of the Fungal Clade Ustilaginomycotina.</title>
        <authorList>
            <person name="Kijpornyongpan T."/>
            <person name="Mondo S.J."/>
            <person name="Barry K."/>
            <person name="Sandor L."/>
            <person name="Lee J."/>
            <person name="Lipzen A."/>
            <person name="Pangilinan J."/>
            <person name="LaButti K."/>
            <person name="Hainaut M."/>
            <person name="Henrissat B."/>
            <person name="Grigoriev I.V."/>
            <person name="Spatafora J.W."/>
            <person name="Aime M.C."/>
        </authorList>
    </citation>
    <scope>NUCLEOTIDE SEQUENCE [LARGE SCALE GENOMIC DNA]</scope>
    <source>
        <strain evidence="12 13">MCA 4186</strain>
    </source>
</reference>
<evidence type="ECO:0000256" key="6">
    <source>
        <dbReference type="ARBA" id="ARBA00022777"/>
    </source>
</evidence>
<dbReference type="FunFam" id="1.10.510.10:FF:000121">
    <property type="entry name" value="Serine/threonine-protein kinase nrc-2"/>
    <property type="match status" value="1"/>
</dbReference>
<evidence type="ECO:0000256" key="5">
    <source>
        <dbReference type="ARBA" id="ARBA00022741"/>
    </source>
</evidence>
<feature type="domain" description="Protein kinase" evidence="11">
    <location>
        <begin position="472"/>
        <end position="757"/>
    </location>
</feature>
<dbReference type="Gene3D" id="1.10.510.10">
    <property type="entry name" value="Transferase(Phosphotransferase) domain 1"/>
    <property type="match status" value="1"/>
</dbReference>
<dbReference type="EC" id="2.7.11.1" evidence="2"/>
<dbReference type="Proteomes" id="UP000245946">
    <property type="component" value="Unassembled WGS sequence"/>
</dbReference>
<dbReference type="FunFam" id="3.30.200.20:FF:000078">
    <property type="entry name" value="Serine/threonine-protein kinase nrc-2"/>
    <property type="match status" value="1"/>
</dbReference>
<dbReference type="InterPro" id="IPR008271">
    <property type="entry name" value="Ser/Thr_kinase_AS"/>
</dbReference>
<keyword evidence="13" id="KW-1185">Reference proteome</keyword>
<feature type="compositionally biased region" description="Gly residues" evidence="10">
    <location>
        <begin position="271"/>
        <end position="282"/>
    </location>
</feature>
<evidence type="ECO:0000256" key="7">
    <source>
        <dbReference type="ARBA" id="ARBA00022840"/>
    </source>
</evidence>
<feature type="compositionally biased region" description="Polar residues" evidence="10">
    <location>
        <begin position="293"/>
        <end position="310"/>
    </location>
</feature>
<organism evidence="12 13">
    <name type="scientific">Tilletiopsis washingtonensis</name>
    <dbReference type="NCBI Taxonomy" id="58919"/>
    <lineage>
        <taxon>Eukaryota</taxon>
        <taxon>Fungi</taxon>
        <taxon>Dikarya</taxon>
        <taxon>Basidiomycota</taxon>
        <taxon>Ustilaginomycotina</taxon>
        <taxon>Exobasidiomycetes</taxon>
        <taxon>Entylomatales</taxon>
        <taxon>Entylomatales incertae sedis</taxon>
        <taxon>Tilletiopsis</taxon>
    </lineage>
</organism>
<feature type="compositionally biased region" description="Low complexity" evidence="10">
    <location>
        <begin position="254"/>
        <end position="270"/>
    </location>
</feature>
<dbReference type="CDD" id="cd05574">
    <property type="entry name" value="STKc_phototropin_like"/>
    <property type="match status" value="1"/>
</dbReference>
<evidence type="ECO:0000313" key="13">
    <source>
        <dbReference type="Proteomes" id="UP000245946"/>
    </source>
</evidence>
<proteinExistence type="inferred from homology"/>
<evidence type="ECO:0000256" key="1">
    <source>
        <dbReference type="ARBA" id="ARBA00009903"/>
    </source>
</evidence>
<dbReference type="Gene3D" id="3.30.200.20">
    <property type="entry name" value="Phosphorylase Kinase, domain 1"/>
    <property type="match status" value="1"/>
</dbReference>
<gene>
    <name evidence="12" type="ORF">FA09DRAFT_48152</name>
</gene>
<evidence type="ECO:0000256" key="2">
    <source>
        <dbReference type="ARBA" id="ARBA00012513"/>
    </source>
</evidence>
<dbReference type="AlphaFoldDB" id="A0A316Z7P0"/>
<dbReference type="Pfam" id="PF00069">
    <property type="entry name" value="Pkinase"/>
    <property type="match status" value="1"/>
</dbReference>
<dbReference type="PROSITE" id="PS50011">
    <property type="entry name" value="PROTEIN_KINASE_DOM"/>
    <property type="match status" value="1"/>
</dbReference>
<feature type="compositionally biased region" description="Polar residues" evidence="10">
    <location>
        <begin position="82"/>
        <end position="94"/>
    </location>
</feature>
<comment type="similarity">
    <text evidence="1">Belongs to the protein kinase superfamily. AGC Ser/Thr protein kinase family.</text>
</comment>
<sequence>MPSLVESSMPAASTPSADRFAGISTPPLSSSATFGAMRDPSTPTGSSNVSNGGGYLHGDHSPVHHRSPGASSSTRDRSISSGTAPVSPNPSISGSRDKKWKSMLNKFGSIGKKSSHAASSSHAAGTVAGSTSSSAESGRTPSGGDGHTSSSNGRFQPLQGSTVVTDPNSFSGDSYDDSEGTNGSSSRGGSSGGAAPALSASASGMPGISAQRAARLQDVRMPTSAPRLAPAAEVDGVIDANGAPQLTLPGIPGTPGSQAAATTGATAGASSGSGSGSGGGGFASKLLRRVSSAPDTNKLLAQSRSASASGTGDAPPMPASAAATARGNGFLSPNDDNTPSGHSAFASEGANASPTRERDGFFPNSPVRMDSTALSFSSKDFEKGANGQRSTSTPKPRSGISFPGSGRSKSGSMKSPGGRTFAPPASASNLAALQNGANGASPGAGPARGNFRRTYSSNSIKVRDVEVGPSSFSKVKMLGKGDVGKVYLVREKKTEKLFAMKVLSKKEMIKRNKIKRVMAEQEILSTSNHPFIVTLYHSFQSDDYLYLCMEYCMGGEFFRALQTRPGKCLPEEDARFYAAEVIAALEYLHLMGFIYRDLKPENILLHQSGHVMLSDFDLSARATHKGGAPAMIRQATPSSAPLIDTRSCIADLRTNSFVGTEEYIAPEVIKGCGHTSAVDWWTLGILIYEMIFATTPFKGSSRNATFSNVLRHEVTFPEATPISSFGKSLIRKLLLKDELRRLGSQSGASEVKTHKWFAPISWGLLRNLTPPIVPAFSNGLDAINFRTVRESRSLNLDSQAGDSLRTPQKEAGGASASRGDADIKASAGKRGVGDEDGDAVVANPFQGFNSVTRVMD</sequence>
<dbReference type="RefSeq" id="XP_025597555.1">
    <property type="nucleotide sequence ID" value="XM_025745686.1"/>
</dbReference>
<feature type="compositionally biased region" description="Low complexity" evidence="10">
    <location>
        <begin position="108"/>
        <end position="140"/>
    </location>
</feature>
<feature type="compositionally biased region" description="Polar residues" evidence="10">
    <location>
        <begin position="41"/>
        <end position="50"/>
    </location>
</feature>
<dbReference type="GO" id="GO:0005524">
    <property type="term" value="F:ATP binding"/>
    <property type="evidence" value="ECO:0007669"/>
    <property type="project" value="UniProtKB-KW"/>
</dbReference>
<feature type="region of interest" description="Disordered" evidence="10">
    <location>
        <begin position="1"/>
        <end position="425"/>
    </location>
</feature>
<evidence type="ECO:0000256" key="8">
    <source>
        <dbReference type="ARBA" id="ARBA00047899"/>
    </source>
</evidence>
<feature type="compositionally biased region" description="Polar residues" evidence="10">
    <location>
        <begin position="147"/>
        <end position="172"/>
    </location>
</feature>
<feature type="region of interest" description="Disordered" evidence="10">
    <location>
        <begin position="796"/>
        <end position="841"/>
    </location>
</feature>
<comment type="catalytic activity">
    <reaction evidence="9">
        <text>L-seryl-[protein] + ATP = O-phospho-L-seryl-[protein] + ADP + H(+)</text>
        <dbReference type="Rhea" id="RHEA:17989"/>
        <dbReference type="Rhea" id="RHEA-COMP:9863"/>
        <dbReference type="Rhea" id="RHEA-COMP:11604"/>
        <dbReference type="ChEBI" id="CHEBI:15378"/>
        <dbReference type="ChEBI" id="CHEBI:29999"/>
        <dbReference type="ChEBI" id="CHEBI:30616"/>
        <dbReference type="ChEBI" id="CHEBI:83421"/>
        <dbReference type="ChEBI" id="CHEBI:456216"/>
        <dbReference type="EC" id="2.7.11.1"/>
    </reaction>
</comment>
<protein>
    <recommendedName>
        <fullName evidence="2">non-specific serine/threonine protein kinase</fullName>
        <ecNumber evidence="2">2.7.11.1</ecNumber>
    </recommendedName>
</protein>